<dbReference type="SUPFAM" id="SSF56112">
    <property type="entry name" value="Protein kinase-like (PK-like)"/>
    <property type="match status" value="1"/>
</dbReference>
<dbReference type="AlphaFoldDB" id="A0A6J7L097"/>
<dbReference type="GO" id="GO:0004305">
    <property type="term" value="F:ethanolamine kinase activity"/>
    <property type="evidence" value="ECO:0007669"/>
    <property type="project" value="TreeGrafter"/>
</dbReference>
<sequence length="311" mass="34649">MVFHSPVTSIRDDIEANLRLVPVWAEAHIELRSLEGGITNRNYVATIDGSKFVLRIPGERTDLLGIDRRSEAEVLLRAGTLGIGPEVVVELPGVGTQILKFVEGRHLVGDEFVDRLPEVVDAIASLHRSGDISATFAIHRVVERHAADAEALGVALPDEYSSLHRESLRIEGVFSLAPNPLVLCHNDLLPGNLLFDKERVWLLDYEYAGMNTAYFDLANLSINFGLSAQAEEQLLQLYFGEVTSRERARLSLMKVMSEFREGMWGVVQQGISSLETDFVEYTRNRLDSATRLIDSNEYESWIVAASSNPRA</sequence>
<feature type="domain" description="Aminoglycoside phosphotransferase" evidence="1">
    <location>
        <begin position="31"/>
        <end position="243"/>
    </location>
</feature>
<dbReference type="GO" id="GO:0006646">
    <property type="term" value="P:phosphatidylethanolamine biosynthetic process"/>
    <property type="evidence" value="ECO:0007669"/>
    <property type="project" value="TreeGrafter"/>
</dbReference>
<protein>
    <submittedName>
        <fullName evidence="3">Unannotated protein</fullName>
    </submittedName>
</protein>
<name>A0A6J7L097_9ZZZZ</name>
<dbReference type="InterPro" id="IPR011009">
    <property type="entry name" value="Kinase-like_dom_sf"/>
</dbReference>
<evidence type="ECO:0000313" key="2">
    <source>
        <dbReference type="EMBL" id="CAB4783548.1"/>
    </source>
</evidence>
<dbReference type="Gene3D" id="3.30.200.20">
    <property type="entry name" value="Phosphorylase Kinase, domain 1"/>
    <property type="match status" value="1"/>
</dbReference>
<dbReference type="Gene3D" id="3.90.1200.10">
    <property type="match status" value="1"/>
</dbReference>
<accession>A0A6J7L097</accession>
<dbReference type="CDD" id="cd05151">
    <property type="entry name" value="ChoK-like"/>
    <property type="match status" value="1"/>
</dbReference>
<reference evidence="3" key="1">
    <citation type="submission" date="2020-05" db="EMBL/GenBank/DDBJ databases">
        <authorList>
            <person name="Chiriac C."/>
            <person name="Salcher M."/>
            <person name="Ghai R."/>
            <person name="Kavagutti S V."/>
        </authorList>
    </citation>
    <scope>NUCLEOTIDE SEQUENCE</scope>
</reference>
<evidence type="ECO:0000313" key="3">
    <source>
        <dbReference type="EMBL" id="CAB4961427.1"/>
    </source>
</evidence>
<dbReference type="PANTHER" id="PTHR22603:SF66">
    <property type="entry name" value="ETHANOLAMINE KINASE"/>
    <property type="match status" value="1"/>
</dbReference>
<evidence type="ECO:0000259" key="1">
    <source>
        <dbReference type="Pfam" id="PF01636"/>
    </source>
</evidence>
<dbReference type="GO" id="GO:0005737">
    <property type="term" value="C:cytoplasm"/>
    <property type="evidence" value="ECO:0007669"/>
    <property type="project" value="TreeGrafter"/>
</dbReference>
<dbReference type="Pfam" id="PF01636">
    <property type="entry name" value="APH"/>
    <property type="match status" value="1"/>
</dbReference>
<dbReference type="PANTHER" id="PTHR22603">
    <property type="entry name" value="CHOLINE/ETHANOALAMINE KINASE"/>
    <property type="match status" value="1"/>
</dbReference>
<dbReference type="InterPro" id="IPR002575">
    <property type="entry name" value="Aminoglycoside_PTrfase"/>
</dbReference>
<dbReference type="EMBL" id="CAEZZU010000148">
    <property type="protein sequence ID" value="CAB4783548.1"/>
    <property type="molecule type" value="Genomic_DNA"/>
</dbReference>
<gene>
    <name evidence="2" type="ORF">UFOPK2925_01000</name>
    <name evidence="3" type="ORF">UFOPK3789_01311</name>
</gene>
<proteinExistence type="predicted"/>
<organism evidence="3">
    <name type="scientific">freshwater metagenome</name>
    <dbReference type="NCBI Taxonomy" id="449393"/>
    <lineage>
        <taxon>unclassified sequences</taxon>
        <taxon>metagenomes</taxon>
        <taxon>ecological metagenomes</taxon>
    </lineage>
</organism>
<dbReference type="EMBL" id="CAFBNL010000110">
    <property type="protein sequence ID" value="CAB4961427.1"/>
    <property type="molecule type" value="Genomic_DNA"/>
</dbReference>